<comment type="caution">
    <text evidence="2">The sequence shown here is derived from an EMBL/GenBank/DDBJ whole genome shotgun (WGS) entry which is preliminary data.</text>
</comment>
<feature type="compositionally biased region" description="Polar residues" evidence="1">
    <location>
        <begin position="84"/>
        <end position="93"/>
    </location>
</feature>
<sequence>MAIEGNVVLIYHQEHPTVFARVEHIEPDMKKDWYHVTLLLLTIPTQTVTWILRDKYIDGEVFTMGGKEMRLEEVKKVTIREVEQSQGPNQKKNTPGKPAAVIPFKKP</sequence>
<evidence type="ECO:0000313" key="2">
    <source>
        <dbReference type="EMBL" id="MBC8176514.1"/>
    </source>
</evidence>
<dbReference type="Proteomes" id="UP000650524">
    <property type="component" value="Unassembled WGS sequence"/>
</dbReference>
<gene>
    <name evidence="2" type="ORF">H8E19_03840</name>
</gene>
<evidence type="ECO:0000256" key="1">
    <source>
        <dbReference type="SAM" id="MobiDB-lite"/>
    </source>
</evidence>
<feature type="region of interest" description="Disordered" evidence="1">
    <location>
        <begin position="81"/>
        <end position="107"/>
    </location>
</feature>
<organism evidence="2 3">
    <name type="scientific">Candidatus Desulfacyla euxinica</name>
    <dbReference type="NCBI Taxonomy" id="2841693"/>
    <lineage>
        <taxon>Bacteria</taxon>
        <taxon>Deltaproteobacteria</taxon>
        <taxon>Candidatus Desulfacyla</taxon>
    </lineage>
</organism>
<reference evidence="2 3" key="1">
    <citation type="submission" date="2020-08" db="EMBL/GenBank/DDBJ databases">
        <title>Bridging the membrane lipid divide: bacteria of the FCB group superphylum have the potential to synthesize archaeal ether lipids.</title>
        <authorList>
            <person name="Villanueva L."/>
            <person name="Von Meijenfeldt F.A.B."/>
            <person name="Westbye A.B."/>
            <person name="Yadav S."/>
            <person name="Hopmans E.C."/>
            <person name="Dutilh B.E."/>
            <person name="Sinninghe Damste J.S."/>
        </authorList>
    </citation>
    <scope>NUCLEOTIDE SEQUENCE [LARGE SCALE GENOMIC DNA]</scope>
    <source>
        <strain evidence="2">NIOZ-UU27</strain>
    </source>
</reference>
<protein>
    <submittedName>
        <fullName evidence="2">Uncharacterized protein</fullName>
    </submittedName>
</protein>
<dbReference type="EMBL" id="JACNJD010000141">
    <property type="protein sequence ID" value="MBC8176514.1"/>
    <property type="molecule type" value="Genomic_DNA"/>
</dbReference>
<dbReference type="AlphaFoldDB" id="A0A8J6T719"/>
<proteinExistence type="predicted"/>
<name>A0A8J6T719_9DELT</name>
<accession>A0A8J6T719</accession>
<evidence type="ECO:0000313" key="3">
    <source>
        <dbReference type="Proteomes" id="UP000650524"/>
    </source>
</evidence>